<evidence type="ECO:0000313" key="5">
    <source>
        <dbReference type="Proteomes" id="UP000219338"/>
    </source>
</evidence>
<dbReference type="InterPro" id="IPR029058">
    <property type="entry name" value="AB_hydrolase_fold"/>
</dbReference>
<keyword evidence="3" id="KW-0378">Hydrolase</keyword>
<dbReference type="GO" id="GO:0008239">
    <property type="term" value="F:dipeptidyl-peptidase activity"/>
    <property type="evidence" value="ECO:0007669"/>
    <property type="project" value="TreeGrafter"/>
</dbReference>
<dbReference type="OrthoDB" id="1735038at2759"/>
<evidence type="ECO:0000313" key="4">
    <source>
        <dbReference type="EMBL" id="SJL16548.1"/>
    </source>
</evidence>
<evidence type="ECO:0000256" key="1">
    <source>
        <dbReference type="ARBA" id="ARBA00022670"/>
    </source>
</evidence>
<reference evidence="5" key="1">
    <citation type="journal article" date="2017" name="Nat. Ecol. Evol.">
        <title>Genome expansion and lineage-specific genetic innovations in the forest pathogenic fungi Armillaria.</title>
        <authorList>
            <person name="Sipos G."/>
            <person name="Prasanna A.N."/>
            <person name="Walter M.C."/>
            <person name="O'Connor E."/>
            <person name="Balint B."/>
            <person name="Krizsan K."/>
            <person name="Kiss B."/>
            <person name="Hess J."/>
            <person name="Varga T."/>
            <person name="Slot J."/>
            <person name="Riley R."/>
            <person name="Boka B."/>
            <person name="Rigling D."/>
            <person name="Barry K."/>
            <person name="Lee J."/>
            <person name="Mihaltcheva S."/>
            <person name="LaButti K."/>
            <person name="Lipzen A."/>
            <person name="Waldron R."/>
            <person name="Moloney N.M."/>
            <person name="Sperisen C."/>
            <person name="Kredics L."/>
            <person name="Vagvoelgyi C."/>
            <person name="Patrignani A."/>
            <person name="Fitzpatrick D."/>
            <person name="Nagy I."/>
            <person name="Doyle S."/>
            <person name="Anderson J.B."/>
            <person name="Grigoriev I.V."/>
            <person name="Gueldener U."/>
            <person name="Muensterkoetter M."/>
            <person name="Nagy L.G."/>
        </authorList>
    </citation>
    <scope>NUCLEOTIDE SEQUENCE [LARGE SCALE GENOMIC DNA]</scope>
    <source>
        <strain evidence="5">C18/9</strain>
    </source>
</reference>
<accession>A0A284S6B6</accession>
<dbReference type="PANTHER" id="PTHR11010">
    <property type="entry name" value="PROTEASE S28 PRO-X CARBOXYPEPTIDASE-RELATED"/>
    <property type="match status" value="1"/>
</dbReference>
<keyword evidence="5" id="KW-1185">Reference proteome</keyword>
<dbReference type="GO" id="GO:0006508">
    <property type="term" value="P:proteolysis"/>
    <property type="evidence" value="ECO:0007669"/>
    <property type="project" value="UniProtKB-KW"/>
</dbReference>
<keyword evidence="1" id="KW-0645">Protease</keyword>
<evidence type="ECO:0000256" key="3">
    <source>
        <dbReference type="ARBA" id="ARBA00022801"/>
    </source>
</evidence>
<sequence>MDMGDLYAFFRESADVAPVYYFDQLIDHEDPSEGTFKQRYWRNTELGGPIMQAKSMRADWTINGVVAQMFGGAAIDHVYFAQNVVDGDSVGPDNAPWILMGGSYPGGPVSWTITSYVSSAVVQVQLEFWQYFEPIRENMPRNCSADVEAVIAYIFFGTDTEMQMKIQSIFGFNSSNLAWDLWSWQELQPTTGSGAAFYRFCDALEVKDGVSASVNGWGVDHALSAWARWSNPDTPLEARADHPAYHSWLWLKRASYHSRTLCILIDCSFIDVTNSTQLWGFCGEIKLMDIIEMDRREVLFRGSTLTCKHASSNSRMRSIPFWSRMATALMPPTAYGVSKTEGCSLPKVKVKATVSAVNSTAVSTYDQPIVLSNGFHCTDLVMALAGPDPMVVAVQDLSLDYVEKWLAK</sequence>
<organism evidence="4 5">
    <name type="scientific">Armillaria ostoyae</name>
    <name type="common">Armillaria root rot fungus</name>
    <dbReference type="NCBI Taxonomy" id="47428"/>
    <lineage>
        <taxon>Eukaryota</taxon>
        <taxon>Fungi</taxon>
        <taxon>Dikarya</taxon>
        <taxon>Basidiomycota</taxon>
        <taxon>Agaricomycotina</taxon>
        <taxon>Agaricomycetes</taxon>
        <taxon>Agaricomycetidae</taxon>
        <taxon>Agaricales</taxon>
        <taxon>Marasmiineae</taxon>
        <taxon>Physalacriaceae</taxon>
        <taxon>Armillaria</taxon>
    </lineage>
</organism>
<keyword evidence="2" id="KW-0732">Signal</keyword>
<dbReference type="PANTHER" id="PTHR11010:SF117">
    <property type="entry name" value="SERINE PROTEASE 16"/>
    <property type="match status" value="1"/>
</dbReference>
<gene>
    <name evidence="4" type="ORF">ARMOST_20074</name>
</gene>
<dbReference type="Proteomes" id="UP000219338">
    <property type="component" value="Unassembled WGS sequence"/>
</dbReference>
<evidence type="ECO:0000256" key="2">
    <source>
        <dbReference type="ARBA" id="ARBA00022729"/>
    </source>
</evidence>
<protein>
    <submittedName>
        <fullName evidence="4">Uncharacterized protein</fullName>
    </submittedName>
</protein>
<name>A0A284S6B6_ARMOS</name>
<proteinExistence type="predicted"/>
<dbReference type="EMBL" id="FUEG01000035">
    <property type="protein sequence ID" value="SJL16548.1"/>
    <property type="molecule type" value="Genomic_DNA"/>
</dbReference>
<dbReference type="AlphaFoldDB" id="A0A284S6B6"/>
<dbReference type="Gene3D" id="3.40.50.1820">
    <property type="entry name" value="alpha/beta hydrolase"/>
    <property type="match status" value="2"/>
</dbReference>